<feature type="domain" description="DUF8180" evidence="1">
    <location>
        <begin position="31"/>
        <end position="87"/>
    </location>
</feature>
<dbReference type="EMBL" id="FR695868">
    <property type="protein sequence ID" value="CBX28241.1"/>
    <property type="molecule type" value="Genomic_DNA"/>
</dbReference>
<proteinExistence type="predicted"/>
<dbReference type="InterPro" id="IPR058493">
    <property type="entry name" value="DUF8180"/>
</dbReference>
<protein>
    <recommendedName>
        <fullName evidence="1">DUF8180 domain-containing protein</fullName>
    </recommendedName>
</protein>
<name>E1YCE7_9BACT</name>
<evidence type="ECO:0000259" key="1">
    <source>
        <dbReference type="Pfam" id="PF26551"/>
    </source>
</evidence>
<dbReference type="AlphaFoldDB" id="E1YCE7"/>
<dbReference type="Pfam" id="PF26551">
    <property type="entry name" value="DUF8180"/>
    <property type="match status" value="1"/>
</dbReference>
<accession>E1YCE7</accession>
<evidence type="ECO:0000313" key="2">
    <source>
        <dbReference type="EMBL" id="CBX28241.1"/>
    </source>
</evidence>
<gene>
    <name evidence="2" type="ORF">N47_G35650</name>
</gene>
<organism evidence="2">
    <name type="scientific">uncultured Desulfobacterium sp</name>
    <dbReference type="NCBI Taxonomy" id="201089"/>
    <lineage>
        <taxon>Bacteria</taxon>
        <taxon>Pseudomonadati</taxon>
        <taxon>Thermodesulfobacteriota</taxon>
        <taxon>Desulfobacteria</taxon>
        <taxon>Desulfobacterales</taxon>
        <taxon>Desulfobacteriaceae</taxon>
        <taxon>Desulfobacterium</taxon>
        <taxon>environmental samples</taxon>
    </lineage>
</organism>
<sequence>MTHDHSHHHDNHHHHNSHDVFSEMSFDEKMVKLLEHWIKHNTDHSETYKDWAKKVKSNDMDEVNLLLNEAAEITLKINDIFDKALKVIKANK</sequence>
<reference evidence="2" key="1">
    <citation type="journal article" date="2011" name="Environ. Microbiol.">
        <title>Genomic insights into the metabolic potential of the polycyclic aromatic hydrocarbon degrading sulfate-reducing Deltaproteobacterium N47.</title>
        <authorList>
            <person name="Bergmann F."/>
            <person name="Selesi D."/>
            <person name="Weinmaier T."/>
            <person name="Tischler P."/>
            <person name="Rattei T."/>
            <person name="Meckenstock R.U."/>
        </authorList>
    </citation>
    <scope>NUCLEOTIDE SEQUENCE</scope>
</reference>